<name>A0AA35PUS7_9HYPO</name>
<sequence length="666" mass="74077">MTSLTMQSVAIWEFVAVTATFLIISSMFFVLFLRQDRPPWAHTSTRLCWTACMCAGVLLLASIVLDRCGRRDNARIYLVCCQLVVIALVTWFINLEILFALGGWWGSHDLGWRKTICLLCPLFQLALIVTGIVTYALHLLWAPWLFWSIPLPSWLFLCVLGGSFILKIQPRKLVSRFVISIVALLLSATIFALTICLALRNPAHFSLLCLISYIVQFTICATILILKVISHPIINRSRENTAYETTTCETGSHQPGQRDILGSESRSSSSLTLAGDGSRTTSINSDRLPPFGSPSDSSSVTLANHSAKTTSSKPEEITTDRFREGDWSLIKNLQKLTVVEFAVDDSPPAFTITSSGRTLVLDCVGWPRPASGARLSPVTLTNYGSDLPYGLSQLPNESQVYMRILKAEMDRAPNKRPVRDVLDVGFGNGDCAIEIEARHPEAQITTTEPVPILAERCRYIPYDKNTGHWPFEENSYDLAIIRGTGECINNPGELFRNVSGSVRPGGCVEFWGLSLPRTATDWLNCSKKIRAFHSPSSLTDDGACQKEMEAAGLSLVSVSKKCVTLEKSNTQDLGKELLSSTIVKIQKLEKQRLLKVSDHDALPRRMKEIQNELLEAPFYINAVIGKRPGKQENTGITWHSSASYEYYNSLCKEFLEPRVDGYSTYV</sequence>
<feature type="compositionally biased region" description="Polar residues" evidence="1">
    <location>
        <begin position="294"/>
        <end position="312"/>
    </location>
</feature>
<dbReference type="Pfam" id="PF13489">
    <property type="entry name" value="Methyltransf_23"/>
    <property type="match status" value="1"/>
</dbReference>
<keyword evidence="2" id="KW-0472">Membrane</keyword>
<keyword evidence="2" id="KW-0812">Transmembrane</keyword>
<feature type="transmembrane region" description="Helical" evidence="2">
    <location>
        <begin position="116"/>
        <end position="138"/>
    </location>
</feature>
<feature type="transmembrane region" description="Helical" evidence="2">
    <location>
        <begin position="45"/>
        <end position="64"/>
    </location>
</feature>
<feature type="region of interest" description="Disordered" evidence="1">
    <location>
        <begin position="245"/>
        <end position="316"/>
    </location>
</feature>
<evidence type="ECO:0000256" key="1">
    <source>
        <dbReference type="SAM" id="MobiDB-lite"/>
    </source>
</evidence>
<dbReference type="CDD" id="cd02440">
    <property type="entry name" value="AdoMet_MTases"/>
    <property type="match status" value="1"/>
</dbReference>
<dbReference type="InterPro" id="IPR029063">
    <property type="entry name" value="SAM-dependent_MTases_sf"/>
</dbReference>
<accession>A0AA35PUS7</accession>
<keyword evidence="4" id="KW-1185">Reference proteome</keyword>
<dbReference type="EMBL" id="CABFNP030000586">
    <property type="protein sequence ID" value="CAI6048252.1"/>
    <property type="molecule type" value="Genomic_DNA"/>
</dbReference>
<evidence type="ECO:0000256" key="2">
    <source>
        <dbReference type="SAM" id="Phobius"/>
    </source>
</evidence>
<protein>
    <submittedName>
        <fullName evidence="3">Uncharacterized protein</fullName>
    </submittedName>
</protein>
<dbReference type="Proteomes" id="UP001160390">
    <property type="component" value="Unassembled WGS sequence"/>
</dbReference>
<feature type="compositionally biased region" description="Polar residues" evidence="1">
    <location>
        <begin position="245"/>
        <end position="255"/>
    </location>
</feature>
<organism evidence="3 4">
    <name type="scientific">Clonostachys chloroleuca</name>
    <dbReference type="NCBI Taxonomy" id="1926264"/>
    <lineage>
        <taxon>Eukaryota</taxon>
        <taxon>Fungi</taxon>
        <taxon>Dikarya</taxon>
        <taxon>Ascomycota</taxon>
        <taxon>Pezizomycotina</taxon>
        <taxon>Sordariomycetes</taxon>
        <taxon>Hypocreomycetidae</taxon>
        <taxon>Hypocreales</taxon>
        <taxon>Bionectriaceae</taxon>
        <taxon>Clonostachys</taxon>
    </lineage>
</organism>
<gene>
    <name evidence="3" type="ORF">CCHLO57077_00016568</name>
</gene>
<keyword evidence="2" id="KW-1133">Transmembrane helix</keyword>
<dbReference type="AlphaFoldDB" id="A0AA35PUS7"/>
<feature type="transmembrane region" description="Helical" evidence="2">
    <location>
        <begin position="12"/>
        <end position="33"/>
    </location>
</feature>
<feature type="transmembrane region" description="Helical" evidence="2">
    <location>
        <begin position="177"/>
        <end position="199"/>
    </location>
</feature>
<feature type="transmembrane region" description="Helical" evidence="2">
    <location>
        <begin position="144"/>
        <end position="165"/>
    </location>
</feature>
<dbReference type="Gene3D" id="3.40.50.150">
    <property type="entry name" value="Vaccinia Virus protein VP39"/>
    <property type="match status" value="1"/>
</dbReference>
<proteinExistence type="predicted"/>
<comment type="caution">
    <text evidence="3">The sequence shown here is derived from an EMBL/GenBank/DDBJ whole genome shotgun (WGS) entry which is preliminary data.</text>
</comment>
<evidence type="ECO:0000313" key="3">
    <source>
        <dbReference type="EMBL" id="CAI6048252.1"/>
    </source>
</evidence>
<evidence type="ECO:0000313" key="4">
    <source>
        <dbReference type="Proteomes" id="UP001160390"/>
    </source>
</evidence>
<feature type="transmembrane region" description="Helical" evidence="2">
    <location>
        <begin position="205"/>
        <end position="229"/>
    </location>
</feature>
<feature type="transmembrane region" description="Helical" evidence="2">
    <location>
        <begin position="76"/>
        <end position="104"/>
    </location>
</feature>
<reference evidence="3" key="1">
    <citation type="submission" date="2023-01" db="EMBL/GenBank/DDBJ databases">
        <authorList>
            <person name="Piombo E."/>
        </authorList>
    </citation>
    <scope>NUCLEOTIDE SEQUENCE</scope>
</reference>
<dbReference type="SUPFAM" id="SSF53335">
    <property type="entry name" value="S-adenosyl-L-methionine-dependent methyltransferases"/>
    <property type="match status" value="1"/>
</dbReference>